<dbReference type="PANTHER" id="PTHR45805:SF2">
    <property type="entry name" value="NUCLEAR HORMONE RECEPTOR HR3-RELATED"/>
    <property type="match status" value="1"/>
</dbReference>
<evidence type="ECO:0000256" key="2">
    <source>
        <dbReference type="ARBA" id="ARBA00005993"/>
    </source>
</evidence>
<dbReference type="SMART" id="SM00399">
    <property type="entry name" value="ZnF_C4"/>
    <property type="match status" value="1"/>
</dbReference>
<dbReference type="STRING" id="7574.A0A1S3HZ67"/>
<accession>A0A1S3HZ67</accession>
<dbReference type="SUPFAM" id="SSF57716">
    <property type="entry name" value="Glucocorticoid receptor-like (DNA-binding domain)"/>
    <property type="match status" value="1"/>
</dbReference>
<feature type="region of interest" description="Disordered" evidence="11">
    <location>
        <begin position="319"/>
        <end position="338"/>
    </location>
</feature>
<evidence type="ECO:0000256" key="10">
    <source>
        <dbReference type="ARBA" id="ARBA00023242"/>
    </source>
</evidence>
<dbReference type="RefSeq" id="XP_013390866.1">
    <property type="nucleotide sequence ID" value="XM_013535412.1"/>
</dbReference>
<keyword evidence="14" id="KW-1185">Reference proteome</keyword>
<reference evidence="15" key="1">
    <citation type="submission" date="2025-08" db="UniProtKB">
        <authorList>
            <consortium name="RefSeq"/>
        </authorList>
    </citation>
    <scope>IDENTIFICATION</scope>
    <source>
        <tissue evidence="15">Gonads</tissue>
    </source>
</reference>
<dbReference type="GO" id="GO:0008270">
    <property type="term" value="F:zinc ion binding"/>
    <property type="evidence" value="ECO:0007669"/>
    <property type="project" value="UniProtKB-KW"/>
</dbReference>
<gene>
    <name evidence="15" type="primary">LOC106159195</name>
</gene>
<evidence type="ECO:0000259" key="12">
    <source>
        <dbReference type="PROSITE" id="PS51030"/>
    </source>
</evidence>
<dbReference type="Proteomes" id="UP000085678">
    <property type="component" value="Unplaced"/>
</dbReference>
<dbReference type="GO" id="GO:0043565">
    <property type="term" value="F:sequence-specific DNA binding"/>
    <property type="evidence" value="ECO:0007669"/>
    <property type="project" value="InterPro"/>
</dbReference>
<evidence type="ECO:0000313" key="14">
    <source>
        <dbReference type="Proteomes" id="UP000085678"/>
    </source>
</evidence>
<feature type="domain" description="NR LBD" evidence="13">
    <location>
        <begin position="475"/>
        <end position="740"/>
    </location>
</feature>
<dbReference type="PRINTS" id="PR00047">
    <property type="entry name" value="STROIDFINGER"/>
</dbReference>
<dbReference type="PROSITE" id="PS51030">
    <property type="entry name" value="NUCLEAR_REC_DBD_2"/>
    <property type="match status" value="1"/>
</dbReference>
<dbReference type="PROSITE" id="PS51843">
    <property type="entry name" value="NR_LBD"/>
    <property type="match status" value="1"/>
</dbReference>
<keyword evidence="4" id="KW-0863">Zinc-finger</keyword>
<dbReference type="InterPro" id="IPR035500">
    <property type="entry name" value="NHR-like_dom_sf"/>
</dbReference>
<dbReference type="OrthoDB" id="5771769at2759"/>
<evidence type="ECO:0000256" key="4">
    <source>
        <dbReference type="ARBA" id="ARBA00022771"/>
    </source>
</evidence>
<feature type="compositionally biased region" description="Basic and acidic residues" evidence="11">
    <location>
        <begin position="730"/>
        <end position="760"/>
    </location>
</feature>
<protein>
    <submittedName>
        <fullName evidence="15">Uncharacterized protein LOC106159195</fullName>
    </submittedName>
</protein>
<dbReference type="InterPro" id="IPR013088">
    <property type="entry name" value="Znf_NHR/GATA"/>
</dbReference>
<evidence type="ECO:0000256" key="5">
    <source>
        <dbReference type="ARBA" id="ARBA00022833"/>
    </source>
</evidence>
<dbReference type="FunFam" id="3.30.50.10:FF:000030">
    <property type="entry name" value="Nuclear Hormone Receptor family"/>
    <property type="match status" value="1"/>
</dbReference>
<keyword evidence="8" id="KW-0804">Transcription</keyword>
<keyword evidence="6" id="KW-0805">Transcription regulation</keyword>
<dbReference type="InterPro" id="IPR001628">
    <property type="entry name" value="Znf_hrmn_rcpt"/>
</dbReference>
<dbReference type="GO" id="GO:0003700">
    <property type="term" value="F:DNA-binding transcription factor activity"/>
    <property type="evidence" value="ECO:0007669"/>
    <property type="project" value="InterPro"/>
</dbReference>
<dbReference type="AlphaFoldDB" id="A0A1S3HZ67"/>
<dbReference type="PANTHER" id="PTHR45805">
    <property type="entry name" value="NUCLEAR HORMONE RECEPTOR HR3-RELATED"/>
    <property type="match status" value="1"/>
</dbReference>
<keyword evidence="10" id="KW-0539">Nucleus</keyword>
<feature type="region of interest" description="Disordered" evidence="11">
    <location>
        <begin position="227"/>
        <end position="248"/>
    </location>
</feature>
<evidence type="ECO:0000256" key="6">
    <source>
        <dbReference type="ARBA" id="ARBA00023015"/>
    </source>
</evidence>
<evidence type="ECO:0000256" key="7">
    <source>
        <dbReference type="ARBA" id="ARBA00023125"/>
    </source>
</evidence>
<evidence type="ECO:0000256" key="1">
    <source>
        <dbReference type="ARBA" id="ARBA00004123"/>
    </source>
</evidence>
<dbReference type="InterPro" id="IPR000536">
    <property type="entry name" value="Nucl_hrmn_rcpt_lig-bd"/>
</dbReference>
<keyword evidence="3" id="KW-0479">Metal-binding</keyword>
<dbReference type="Pfam" id="PF00105">
    <property type="entry name" value="zf-C4"/>
    <property type="match status" value="1"/>
</dbReference>
<dbReference type="Gene3D" id="1.10.565.10">
    <property type="entry name" value="Retinoid X Receptor"/>
    <property type="match status" value="1"/>
</dbReference>
<dbReference type="GeneID" id="106159195"/>
<comment type="similarity">
    <text evidence="2">Belongs to the nuclear hormone receptor family.</text>
</comment>
<feature type="region of interest" description="Disordered" evidence="11">
    <location>
        <begin position="724"/>
        <end position="760"/>
    </location>
</feature>
<feature type="compositionally biased region" description="Polar residues" evidence="11">
    <location>
        <begin position="319"/>
        <end position="329"/>
    </location>
</feature>
<feature type="compositionally biased region" description="Low complexity" evidence="11">
    <location>
        <begin position="179"/>
        <end position="204"/>
    </location>
</feature>
<dbReference type="SUPFAM" id="SSF48508">
    <property type="entry name" value="Nuclear receptor ligand-binding domain"/>
    <property type="match status" value="1"/>
</dbReference>
<proteinExistence type="inferred from homology"/>
<evidence type="ECO:0000256" key="8">
    <source>
        <dbReference type="ARBA" id="ARBA00023163"/>
    </source>
</evidence>
<feature type="region of interest" description="Disordered" evidence="11">
    <location>
        <begin position="176"/>
        <end position="214"/>
    </location>
</feature>
<dbReference type="InParanoid" id="A0A1S3HZ67"/>
<comment type="subcellular location">
    <subcellularLocation>
        <location evidence="1">Nucleus</location>
    </subcellularLocation>
</comment>
<organism evidence="14 15">
    <name type="scientific">Lingula anatina</name>
    <name type="common">Brachiopod</name>
    <name type="synonym">Lingula unguis</name>
    <dbReference type="NCBI Taxonomy" id="7574"/>
    <lineage>
        <taxon>Eukaryota</taxon>
        <taxon>Metazoa</taxon>
        <taxon>Spiralia</taxon>
        <taxon>Lophotrochozoa</taxon>
        <taxon>Brachiopoda</taxon>
        <taxon>Linguliformea</taxon>
        <taxon>Lingulata</taxon>
        <taxon>Lingulida</taxon>
        <taxon>Linguloidea</taxon>
        <taxon>Lingulidae</taxon>
        <taxon>Lingula</taxon>
    </lineage>
</organism>
<dbReference type="CDD" id="cd06916">
    <property type="entry name" value="NR_DBD_like"/>
    <property type="match status" value="1"/>
</dbReference>
<evidence type="ECO:0000256" key="3">
    <source>
        <dbReference type="ARBA" id="ARBA00022723"/>
    </source>
</evidence>
<evidence type="ECO:0000256" key="9">
    <source>
        <dbReference type="ARBA" id="ARBA00023170"/>
    </source>
</evidence>
<dbReference type="KEGG" id="lak:106159195"/>
<dbReference type="Gene3D" id="3.30.50.10">
    <property type="entry name" value="Erythroid Transcription Factor GATA-1, subunit A"/>
    <property type="match status" value="1"/>
</dbReference>
<feature type="compositionally biased region" description="Low complexity" evidence="11">
    <location>
        <begin position="227"/>
        <end position="240"/>
    </location>
</feature>
<keyword evidence="5" id="KW-0862">Zinc</keyword>
<evidence type="ECO:0000259" key="13">
    <source>
        <dbReference type="PROSITE" id="PS51843"/>
    </source>
</evidence>
<keyword evidence="7" id="KW-0238">DNA-binding</keyword>
<evidence type="ECO:0000256" key="11">
    <source>
        <dbReference type="SAM" id="MobiDB-lite"/>
    </source>
</evidence>
<evidence type="ECO:0000313" key="15">
    <source>
        <dbReference type="RefSeq" id="XP_013390866.1"/>
    </source>
</evidence>
<sequence>MPTGGVPFPFGPCKICTDGATGVHYGIETCEGCKGFYKRSITRGDKYKCYFGGQCVLTPQNRNRCKACRWQRCLRAGMSTEAVKMGRIPKIDKEKALEEVRRMRDSQQLQQQPTLLPKPEIPQREAPMDTTRMLIPEPPCPTVTAWPTMATAQQYDNIPDIPDTVLNHHQVPLLAPEHSTSSSRSRSMSRSSAATVSTQVSAAAGEESPADSGVDLVSVSSEKGRASLSSLNGSFTSSESDAPVPRPQRFYSPDVIKELLSQVIETTQGNPDMQQLIAQKLLEKCKSTKVTDVGQGDNGLVVCDQSLLMQYNAQPMVSPAQLSSGNHSLSGGRMEVKSEGGHFRPDCIQNMPYSSSSSSSTTARQHTIAFNTAQQMVGLMSQAGGGRSFNNSAHHSTFMKPQQLQHNNNNNMRLNGHNSSLNIQFGLVDQHHLESFKEEFDQYVSSSEPVQLGHNDIEQNGVGVGIENTRSQNDTEDASDEEFYKAIELYNMPYSRRLSKSSIYKEIAHTLELVYKKHMKIAIDVADRIGKEDFTKYDLPHSKENAEKLWKALFDSIDNTTSSILGFCAEIPGFDSLPDKALLVKSSYLDMWMTISSPLLRDGVSFLMPQPNLRYTETWMRRFLPKDLVDLMFIIANELNSLSFNPAEYGLLCAVVMTDHREGLQNAELVKKLHNFYIDALAAEVSRNKGSRSTRILIDLFRILPQLQILSKLQAKVVYNFTPDGGPPDFRPEAEKQKEKPQEGGETEHFNADKQNKTGC</sequence>
<name>A0A1S3HZ67_LINAN</name>
<keyword evidence="9" id="KW-0675">Receptor</keyword>
<dbReference type="GO" id="GO:0005634">
    <property type="term" value="C:nucleus"/>
    <property type="evidence" value="ECO:0007669"/>
    <property type="project" value="UniProtKB-SubCell"/>
</dbReference>
<feature type="domain" description="Nuclear receptor" evidence="12">
    <location>
        <begin position="10"/>
        <end position="85"/>
    </location>
</feature>